<dbReference type="InterPro" id="IPR024496">
    <property type="entry name" value="Spore_germ_GerPE"/>
</dbReference>
<accession>A0A927HCQ4</accession>
<reference evidence="1" key="1">
    <citation type="submission" date="2020-09" db="EMBL/GenBank/DDBJ databases">
        <title>Bacillus faecalis sp. nov., a moderately halophilic bacterium isolated from cow faeces.</title>
        <authorList>
            <person name="Jiang L."/>
            <person name="Lee J."/>
        </authorList>
    </citation>
    <scope>NUCLEOTIDE SEQUENCE</scope>
    <source>
        <strain evidence="1">AGMB 02131</strain>
    </source>
</reference>
<evidence type="ECO:0000313" key="1">
    <source>
        <dbReference type="EMBL" id="MBD3110289.1"/>
    </source>
</evidence>
<dbReference type="Pfam" id="PF10970">
    <property type="entry name" value="GerPE"/>
    <property type="match status" value="1"/>
</dbReference>
<protein>
    <submittedName>
        <fullName evidence="1">Spore germination protein GerPE</fullName>
    </submittedName>
</protein>
<dbReference type="RefSeq" id="WP_190999823.1">
    <property type="nucleotide sequence ID" value="NZ_JACXSI010000066.1"/>
</dbReference>
<sequence length="134" mass="14801">MLSRTSHVKRIIIRNVASGSNFQIGDAHYIDSTADILGALVNSNIFITSSLLDEVDKDTNYSYKAPCPSIDENLKMTRFNVIPKICVNNIDIIAVSAASIFQIGNTDHIRMASSIYFKILNNQPIDKLPVSKGE</sequence>
<gene>
    <name evidence="1" type="ORF">IEO70_18340</name>
</gene>
<dbReference type="AlphaFoldDB" id="A0A927HCQ4"/>
<keyword evidence="2" id="KW-1185">Reference proteome</keyword>
<organism evidence="1 2">
    <name type="scientific">Peribacillus faecalis</name>
    <dbReference type="NCBI Taxonomy" id="2772559"/>
    <lineage>
        <taxon>Bacteria</taxon>
        <taxon>Bacillati</taxon>
        <taxon>Bacillota</taxon>
        <taxon>Bacilli</taxon>
        <taxon>Bacillales</taxon>
        <taxon>Bacillaceae</taxon>
        <taxon>Peribacillus</taxon>
    </lineage>
</organism>
<dbReference type="EMBL" id="JACXSI010000066">
    <property type="protein sequence ID" value="MBD3110289.1"/>
    <property type="molecule type" value="Genomic_DNA"/>
</dbReference>
<comment type="caution">
    <text evidence="1">The sequence shown here is derived from an EMBL/GenBank/DDBJ whole genome shotgun (WGS) entry which is preliminary data.</text>
</comment>
<proteinExistence type="predicted"/>
<dbReference type="Proteomes" id="UP000602076">
    <property type="component" value="Unassembled WGS sequence"/>
</dbReference>
<name>A0A927HCQ4_9BACI</name>
<evidence type="ECO:0000313" key="2">
    <source>
        <dbReference type="Proteomes" id="UP000602076"/>
    </source>
</evidence>